<dbReference type="PANTHER" id="PTHR42884:SF14">
    <property type="entry name" value="NEUROENDOCRINE CONVERTASE 1"/>
    <property type="match status" value="1"/>
</dbReference>
<evidence type="ECO:0000256" key="1">
    <source>
        <dbReference type="ARBA" id="ARBA00022670"/>
    </source>
</evidence>
<comment type="caution">
    <text evidence="9">The sequence shown here is derived from an EMBL/GenBank/DDBJ whole genome shotgun (WGS) entry which is preliminary data.</text>
</comment>
<dbReference type="Proteomes" id="UP000618382">
    <property type="component" value="Unassembled WGS sequence"/>
</dbReference>
<dbReference type="InterPro" id="IPR023828">
    <property type="entry name" value="Peptidase_S8_Ser-AS"/>
</dbReference>
<keyword evidence="3 5" id="KW-0720">Serine protease</keyword>
<dbReference type="RefSeq" id="WP_140457786.1">
    <property type="nucleotide sequence ID" value="NZ_BAABFI010000002.1"/>
</dbReference>
<evidence type="ECO:0000313" key="11">
    <source>
        <dbReference type="Proteomes" id="UP000618382"/>
    </source>
</evidence>
<dbReference type="Pfam" id="PF13519">
    <property type="entry name" value="VWA_2"/>
    <property type="match status" value="1"/>
</dbReference>
<dbReference type="EMBL" id="JACCBK010000001">
    <property type="protein sequence ID" value="NYD86102.1"/>
    <property type="molecule type" value="Genomic_DNA"/>
</dbReference>
<reference evidence="9 10" key="1">
    <citation type="submission" date="2020-07" db="EMBL/GenBank/DDBJ databases">
        <title>Sequencing the genomes of 1000 actinobacteria strains.</title>
        <authorList>
            <person name="Klenk H.-P."/>
        </authorList>
    </citation>
    <scope>NUCLEOTIDE SEQUENCE [LARGE SCALE GENOMIC DNA]</scope>
    <source>
        <strain evidence="9 10">DSM 24482</strain>
    </source>
</reference>
<gene>
    <name evidence="9" type="ORF">BKA21_001651</name>
    <name evidence="8" type="ORF">Col01nite_00490</name>
</gene>
<comment type="similarity">
    <text evidence="5">Belongs to the peptidase S8 family.</text>
</comment>
<keyword evidence="1 5" id="KW-0645">Protease</keyword>
<dbReference type="GO" id="GO:0016485">
    <property type="term" value="P:protein processing"/>
    <property type="evidence" value="ECO:0007669"/>
    <property type="project" value="TreeGrafter"/>
</dbReference>
<dbReference type="InterPro" id="IPR036852">
    <property type="entry name" value="Peptidase_S8/S53_dom_sf"/>
</dbReference>
<dbReference type="PRINTS" id="PR00723">
    <property type="entry name" value="SUBTILISIN"/>
</dbReference>
<dbReference type="GO" id="GO:0030246">
    <property type="term" value="F:carbohydrate binding"/>
    <property type="evidence" value="ECO:0007669"/>
    <property type="project" value="InterPro"/>
</dbReference>
<dbReference type="PROSITE" id="PS50194">
    <property type="entry name" value="FILAMIN_REPEAT"/>
    <property type="match status" value="1"/>
</dbReference>
<evidence type="ECO:0000256" key="6">
    <source>
        <dbReference type="SAM" id="MobiDB-lite"/>
    </source>
</evidence>
<keyword evidence="2 5" id="KW-0378">Hydrolase</keyword>
<accession>A0A7Y9JXX5</accession>
<evidence type="ECO:0000256" key="5">
    <source>
        <dbReference type="PROSITE-ProRule" id="PRU01240"/>
    </source>
</evidence>
<evidence type="ECO:0000256" key="3">
    <source>
        <dbReference type="ARBA" id="ARBA00022825"/>
    </source>
</evidence>
<name>A0A7Y9JXX5_9CELL</name>
<dbReference type="Pfam" id="PF13620">
    <property type="entry name" value="CarboxypepD_reg"/>
    <property type="match status" value="1"/>
</dbReference>
<dbReference type="PROSITE" id="PS51892">
    <property type="entry name" value="SUBTILASE"/>
    <property type="match status" value="1"/>
</dbReference>
<feature type="compositionally biased region" description="Basic and acidic residues" evidence="6">
    <location>
        <begin position="1293"/>
        <end position="1316"/>
    </location>
</feature>
<proteinExistence type="inferred from homology"/>
<dbReference type="InterPro" id="IPR015500">
    <property type="entry name" value="Peptidase_S8_subtilisin-rel"/>
</dbReference>
<evidence type="ECO:0000256" key="4">
    <source>
        <dbReference type="PIRSR" id="PIRSR615500-1"/>
    </source>
</evidence>
<dbReference type="Proteomes" id="UP000577956">
    <property type="component" value="Unassembled WGS sequence"/>
</dbReference>
<dbReference type="GO" id="GO:0004252">
    <property type="term" value="F:serine-type endopeptidase activity"/>
    <property type="evidence" value="ECO:0007669"/>
    <property type="project" value="UniProtKB-UniRule"/>
</dbReference>
<dbReference type="EMBL" id="BONN01000001">
    <property type="protein sequence ID" value="GIG30890.1"/>
    <property type="molecule type" value="Genomic_DNA"/>
</dbReference>
<dbReference type="InterPro" id="IPR002035">
    <property type="entry name" value="VWF_A"/>
</dbReference>
<dbReference type="InterPro" id="IPR013784">
    <property type="entry name" value="Carb-bd-like_fold"/>
</dbReference>
<evidence type="ECO:0000313" key="8">
    <source>
        <dbReference type="EMBL" id="GIG30890.1"/>
    </source>
</evidence>
<evidence type="ECO:0000259" key="7">
    <source>
        <dbReference type="PROSITE" id="PS50234"/>
    </source>
</evidence>
<dbReference type="Pfam" id="PF00082">
    <property type="entry name" value="Peptidase_S8"/>
    <property type="match status" value="1"/>
</dbReference>
<dbReference type="GO" id="GO:0016020">
    <property type="term" value="C:membrane"/>
    <property type="evidence" value="ECO:0007669"/>
    <property type="project" value="TreeGrafter"/>
</dbReference>
<organism evidence="9 10">
    <name type="scientific">Cellulomonas oligotrophica</name>
    <dbReference type="NCBI Taxonomy" id="931536"/>
    <lineage>
        <taxon>Bacteria</taxon>
        <taxon>Bacillati</taxon>
        <taxon>Actinomycetota</taxon>
        <taxon>Actinomycetes</taxon>
        <taxon>Micrococcales</taxon>
        <taxon>Cellulomonadaceae</taxon>
        <taxon>Cellulomonas</taxon>
    </lineage>
</organism>
<evidence type="ECO:0000313" key="10">
    <source>
        <dbReference type="Proteomes" id="UP000577956"/>
    </source>
</evidence>
<feature type="active site" description="Charge relay system" evidence="4 5">
    <location>
        <position position="375"/>
    </location>
</feature>
<dbReference type="PROSITE" id="PS50234">
    <property type="entry name" value="VWFA"/>
    <property type="match status" value="1"/>
</dbReference>
<feature type="domain" description="VWFA" evidence="7">
    <location>
        <begin position="856"/>
        <end position="1046"/>
    </location>
</feature>
<dbReference type="InterPro" id="IPR036465">
    <property type="entry name" value="vWFA_dom_sf"/>
</dbReference>
<feature type="region of interest" description="Disordered" evidence="6">
    <location>
        <begin position="1285"/>
        <end position="1316"/>
    </location>
</feature>
<dbReference type="SUPFAM" id="SSF52743">
    <property type="entry name" value="Subtilisin-like"/>
    <property type="match status" value="1"/>
</dbReference>
<dbReference type="PROSITE" id="PS00138">
    <property type="entry name" value="SUBTILASE_SER"/>
    <property type="match status" value="1"/>
</dbReference>
<dbReference type="PANTHER" id="PTHR42884">
    <property type="entry name" value="PROPROTEIN CONVERTASE SUBTILISIN/KEXIN-RELATED"/>
    <property type="match status" value="1"/>
</dbReference>
<dbReference type="InterPro" id="IPR017868">
    <property type="entry name" value="Filamin/ABP280_repeat-like"/>
</dbReference>
<evidence type="ECO:0000256" key="2">
    <source>
        <dbReference type="ARBA" id="ARBA00022801"/>
    </source>
</evidence>
<dbReference type="SUPFAM" id="SSF49452">
    <property type="entry name" value="Starch-binding domain-like"/>
    <property type="match status" value="1"/>
</dbReference>
<dbReference type="SUPFAM" id="SSF53300">
    <property type="entry name" value="vWA-like"/>
    <property type="match status" value="1"/>
</dbReference>
<sequence length="1350" mass="141115">MSTTATLGVRVTSADGGPVVGAQVTRTAPDRTRTTVETDARGRAAFDAPAADPATVTVVAEGFAPDARDVGGAYPVRGDGLEEFVVGPPGWPHLFRGRVRVPFRPVLDAVGVRTVVPRDDGGGPALDGLTDGTTTTLTFPDPHVQVLRVPGLGTGADGDAVHRDVDPHRSRALDDAVRELAHRAEVVDDVEQVGAIVQLSDAAVSFLSGTVHVSLLGDDVDVVTLAARHGLEVVQRFGALPRTYLLRSPDGAGYDLLDKVAGLAAEPGVRYAEPDLVSSVVPDAVAPSDLLRPQQWDLTIEGLADAWQVLRDLDPAHTFGDPDVVVAVADNGVDPGHPAITGTVSDGRAKVVQLFDFGTMVANNDATNTGPLADHGICCASAAVGRADDGVGTAGVAGNARLIATRHAGSEQRYAEAYLWMAGLDAGSATAGFPAQLADGAWVISNSFGFSVDVPISGLMRDTFDALTDQGRGGRGTVLYFSAGNDAVDLDDTDRRPWSMYDRCYGVAAASLDPDGTTERRTWYSNWGSTVDVCALSNDAEAGGHNPPQSWGAFTATHRATPRGTAVPGTAAATTTLRTASGAGATTVDVQSVAGAVVGGSVLVGPAAAATSRGRTITAVDAGNRRISLDMALPAGFADGAAVTFGPREWRTDFGGTSYATPVAAGVAALMLSANPQLGWRDVGDIMERTAVRIDATSTDADGRWRDVDGRISTDPGYRGPARSEWYGAGRVDARAAVLRAAWTVDLVTDALEFTDVPEGETTFRAVRIDVHSLYPSTFSVVTGPAAPFSLPLGSSDALTGTSQWTTLEEGLIWVAFTGRTPGTTDSGSITVRHDPTGQVWTVPITASSVPPVTAAVMLVLDRSGSMDSPSGVGTSSRLDVLQYSANILVDYAQEGDAVGIVAFDTDAAPVLVPPAGPLAAPTGGIDVARDSIRAEIDTFATNTAGFTSIGDGLDLGQAELNPVTGFDTKATIVFTDGFENRDKFIADVAGSVTDRTFAVALGRAENIRPSALTQVTNGTGGYCVLTGDLGLDSRYRLAKYFLQVLAGVKNHEVVVDPPVAVGLGQTVDVPFLLAETDIVVDVVLLTRHPHLVELTLVTPDGDVVDPGFVAGIGGRSYTHVGEEVVLYRLSLPVPIGSGAHLGTWLARVHLPEESLKRASAGEGKLTRAELVELRGKGITGTVLVHASSNLRLAVDVRHESFEPGAKVLVRATLTEYGVPVEGRAKVRATVTDPGGGVQVIGLQEAGGGVFEEAFEADQEGTWTVLVTAEGETFRSTPFTREAVRTASVWKGGDSEKPTEGEEPSPERDKDRDKERDVLRDLLRDRELSVAVRERLVLAGLSPESLTRRP</sequence>
<feature type="active site" description="Charge relay system" evidence="4 5">
    <location>
        <position position="658"/>
    </location>
</feature>
<dbReference type="SMART" id="SM00327">
    <property type="entry name" value="VWA"/>
    <property type="match status" value="1"/>
</dbReference>
<protein>
    <submittedName>
        <fullName evidence="9">Subtilisin family serine protease</fullName>
    </submittedName>
</protein>
<feature type="active site" description="Charge relay system" evidence="4 5">
    <location>
        <position position="330"/>
    </location>
</feature>
<dbReference type="Gene3D" id="3.40.50.200">
    <property type="entry name" value="Peptidase S8/S53 domain"/>
    <property type="match status" value="1"/>
</dbReference>
<dbReference type="Gene3D" id="3.40.50.410">
    <property type="entry name" value="von Willebrand factor, type A domain"/>
    <property type="match status" value="1"/>
</dbReference>
<dbReference type="InterPro" id="IPR000209">
    <property type="entry name" value="Peptidase_S8/S53_dom"/>
</dbReference>
<keyword evidence="11" id="KW-1185">Reference proteome</keyword>
<dbReference type="CDD" id="cd00198">
    <property type="entry name" value="vWFA"/>
    <property type="match status" value="1"/>
</dbReference>
<reference evidence="8 11" key="2">
    <citation type="submission" date="2021-01" db="EMBL/GenBank/DDBJ databases">
        <title>Whole genome shotgun sequence of Cellulomonas oligotrophica NBRC 109435.</title>
        <authorList>
            <person name="Komaki H."/>
            <person name="Tamura T."/>
        </authorList>
    </citation>
    <scope>NUCLEOTIDE SEQUENCE [LARGE SCALE GENOMIC DNA]</scope>
    <source>
        <strain evidence="8 11">NBRC 109435</strain>
    </source>
</reference>
<evidence type="ECO:0000313" key="9">
    <source>
        <dbReference type="EMBL" id="NYD86102.1"/>
    </source>
</evidence>